<keyword evidence="3" id="KW-1185">Reference proteome</keyword>
<accession>A0ABY7LKK0</accession>
<dbReference type="Proteomes" id="UP001211005">
    <property type="component" value="Chromosome"/>
</dbReference>
<dbReference type="InterPro" id="IPR001434">
    <property type="entry name" value="OmcB-like_DUF11"/>
</dbReference>
<dbReference type="InterPro" id="IPR037524">
    <property type="entry name" value="PA14/GLEYA"/>
</dbReference>
<dbReference type="Gene3D" id="2.60.40.10">
    <property type="entry name" value="Immunoglobulins"/>
    <property type="match status" value="3"/>
</dbReference>
<evidence type="ECO:0000259" key="1">
    <source>
        <dbReference type="PROSITE" id="PS51820"/>
    </source>
</evidence>
<dbReference type="InterPro" id="IPR011050">
    <property type="entry name" value="Pectin_lyase_fold/virulence"/>
</dbReference>
<dbReference type="SUPFAM" id="SSF51126">
    <property type="entry name" value="Pectin lyase-like"/>
    <property type="match status" value="1"/>
</dbReference>
<dbReference type="InterPro" id="IPR013783">
    <property type="entry name" value="Ig-like_fold"/>
</dbReference>
<dbReference type="InterPro" id="IPR006626">
    <property type="entry name" value="PbH1"/>
</dbReference>
<feature type="domain" description="PA14" evidence="1">
    <location>
        <begin position="578"/>
        <end position="740"/>
    </location>
</feature>
<evidence type="ECO:0000313" key="3">
    <source>
        <dbReference type="Proteomes" id="UP001211005"/>
    </source>
</evidence>
<dbReference type="Pfam" id="PF13229">
    <property type="entry name" value="Beta_helix"/>
    <property type="match status" value="1"/>
</dbReference>
<evidence type="ECO:0000313" key="2">
    <source>
        <dbReference type="EMBL" id="WBA40971.1"/>
    </source>
</evidence>
<dbReference type="Pfam" id="PF17963">
    <property type="entry name" value="Big_9"/>
    <property type="match status" value="1"/>
</dbReference>
<name>A0ABY7LKK0_9BACT</name>
<dbReference type="NCBIfam" id="TIGR04183">
    <property type="entry name" value="Por_Secre_tail"/>
    <property type="match status" value="1"/>
</dbReference>
<reference evidence="2 3" key="1">
    <citation type="submission" date="2022-12" db="EMBL/GenBank/DDBJ databases">
        <title>Hymenobacter canadensis sp. nov. isolated from lake water of the Cambridge Bay, Canada.</title>
        <authorList>
            <person name="Kim W.H."/>
            <person name="Lee Y.M."/>
        </authorList>
    </citation>
    <scope>NUCLEOTIDE SEQUENCE [LARGE SCALE GENOMIC DNA]</scope>
    <source>
        <strain evidence="2 3">PAMC 29467</strain>
    </source>
</reference>
<sequence>MGENWKQQTGVTVGNTTVTTSGYASSVPAGQTNILEISNQPARLSTQGLVWQLDNENFSGDNRSTVQMNFSRPVRNLAFSMEDIDISTLGNGGSDFVDEVTFNAYAQGSTTPYQLVAADVALGLNGSNIFVAGTNTIEGTTANSGPGGTVVLTYPAGIAISRLEIIYRNTQNYTAGNLRLQTIGIPSMVWCAVVDLSTTLTGPAYAQAGGTVAYTATTTNQGNIDAAGVNSTVQLVPGLLNVTIDGTTAGTQYNTVTGLLTLPAIGTLAPGGSRASVIRFTMPATGSVTGQAKSTTTGLDADVTNNNGTAANANVTTVQNQPPVANNVTVTPAISVSSGQTGIAPLTATDPNGNSTIASYRITSTLPPVSQGTFYVNGVVLNTTNFPNLVLTPTQVTQLTFDPSGTYVGNVTFQYTATDDFNISDATPATYTLTISNQPPVAISATNVILSNTAGATVLSPSLSGTDADGTVASFSIKSLPATGTLSFNGAPVVAGVTSVPANQLNLLRYTPASGQLGIASFTFTAIDNNGAESATATYSIPVQNPAPTNCAVSYFDGVNSYSGLSADYVAGTFSTNANSTGDDLAYFVTRAGTGNSIKRIDAQLNFTDNGASWGNIIPPASGSATDYNTYSSRYRGSIFLAKAGVYTFYTSSDDASYLWIDGAALPTNNTPTAATALVNNGGLHGNVEVTSVTVRLSAGLHNVLLFFSENGGGNVFTFSYAGTAEDGTTIAKQVVPNAILCAGRSNLPPVALNVTNSPAIPNSFGPTAIASLAGSDADGTVDNYIIATLPTAEQGVLSLNGTLVTAGQQITAAQAAQLQFNPTAGFVGNATFTFHAVDNTPQRSNEPATYTIPVAATTTISGTIFEDVNYGGGAGRNFSTANSSATGSGFANNVIGRNGATVELYDNATGLPVIGITATATSTTNGTYTFTGVPTGSYTVRVVNSTVSSVRNTGNVAGLLPVQTFVRNGVTDDVNRVGGEAPAKQDAAANTGAQTLAALTTGTLTPQSITTVTIASTPAAVTAVDFGFNFNTVTNTNDAGAGSLRQFISNSNALPNTTLDQDDTFQGAAAGREFANFMLPDGTTTGNGLRAGVAAASGYNATTGFTITLASTLPIITDANTVINGGRIITGEKVAAVAGTTTGPEVTINFASFGGLETTAANTRFVSIGLTGAKGTGVSTTGDVSQGAAITLSGAAATGSIVNNITAYDNATAGVRLENGVTGVSITNSILRNGTSTATAAGVTATDGFGIVLEGATNNTITGNTLSNNAGSAITLGTSTGTAVTNTGNRFELNTISGNGGGAATLNNAGIRIRFGQDNLFLTNTITGNDSDGIIANSGTSGNRFSQNSFSGHNDAGDLGIDLTGGTGFNGDDTNLNADGKTAATGANGILNFPVITQLSKDGTSLRMLGYAPANAVVEFFVADVQTATFGEGLTYIASRTEGTADDADNKVSNYSFSGFPGEINQGSETNARRFSFTIPLSSLTAAQQLALNGANARITATATVLSTTLVNGIAVGNTSEFSGNIAVTANPLPVELKAFEVAASNANALLTWSTASEQNNDHFDVERSFDGGRFERIGQVQGRGTTSQTTSYSFTDTNIGAQRTGVVYYRLQQVDTDGTASYSPVRTVRFAATAGTAVTLGVFPNPATTQDRTATLDLATLPQGAYQATLLDATGRIMGTYDVQGGVNKKLDIESLPAGTYLVLVRGNGLSLNQRLIKK</sequence>
<proteinExistence type="predicted"/>
<dbReference type="Gene3D" id="3.90.182.10">
    <property type="entry name" value="Toxin - Anthrax Protective Antigen,domain 1"/>
    <property type="match status" value="1"/>
</dbReference>
<dbReference type="Pfam" id="PF01345">
    <property type="entry name" value="DUF11"/>
    <property type="match status" value="1"/>
</dbReference>
<gene>
    <name evidence="2" type="ORF">O3303_14200</name>
</gene>
<dbReference type="RefSeq" id="WP_269559057.1">
    <property type="nucleotide sequence ID" value="NZ_CP114767.1"/>
</dbReference>
<dbReference type="EMBL" id="CP114767">
    <property type="protein sequence ID" value="WBA40971.1"/>
    <property type="molecule type" value="Genomic_DNA"/>
</dbReference>
<dbReference type="SUPFAM" id="SSF56988">
    <property type="entry name" value="Anthrax protective antigen"/>
    <property type="match status" value="1"/>
</dbReference>
<dbReference type="InterPro" id="IPR012334">
    <property type="entry name" value="Pectin_lyas_fold"/>
</dbReference>
<protein>
    <submittedName>
        <fullName evidence="2">Right-handed parallel beta-helix repeat-containing protein</fullName>
    </submittedName>
</protein>
<dbReference type="InterPro" id="IPR026444">
    <property type="entry name" value="Secre_tail"/>
</dbReference>
<dbReference type="SMART" id="SM00710">
    <property type="entry name" value="PbH1"/>
    <property type="match status" value="8"/>
</dbReference>
<dbReference type="SUPFAM" id="SSF117074">
    <property type="entry name" value="Hypothetical protein PA1324"/>
    <property type="match status" value="1"/>
</dbReference>
<organism evidence="2 3">
    <name type="scientific">Hymenobacter canadensis</name>
    <dbReference type="NCBI Taxonomy" id="2999067"/>
    <lineage>
        <taxon>Bacteria</taxon>
        <taxon>Pseudomonadati</taxon>
        <taxon>Bacteroidota</taxon>
        <taxon>Cytophagia</taxon>
        <taxon>Cytophagales</taxon>
        <taxon>Hymenobacteraceae</taxon>
        <taxon>Hymenobacter</taxon>
    </lineage>
</organism>
<dbReference type="PROSITE" id="PS51820">
    <property type="entry name" value="PA14"/>
    <property type="match status" value="1"/>
</dbReference>
<dbReference type="Gene3D" id="2.160.20.10">
    <property type="entry name" value="Single-stranded right-handed beta-helix, Pectin lyase-like"/>
    <property type="match status" value="1"/>
</dbReference>
<dbReference type="InterPro" id="IPR039448">
    <property type="entry name" value="Beta_helix"/>
</dbReference>